<accession>H3ZL99</accession>
<keyword evidence="1" id="KW-0812">Transmembrane</keyword>
<sequence>MERKRLYRLLLPVVIILAILYTLGIMGVLPFAISYYVTIFMIFLFIFLRWEARMRRD</sequence>
<dbReference type="HOGENOM" id="CLU_210700_0_0_2"/>
<keyword evidence="1" id="KW-0472">Membrane</keyword>
<dbReference type="STRING" id="523849.OCC_11989"/>
<organism evidence="2 3">
    <name type="scientific">Thermococcus litoralis (strain ATCC 51850 / DSM 5473 / JCM 8560 / NS-C)</name>
    <dbReference type="NCBI Taxonomy" id="523849"/>
    <lineage>
        <taxon>Archaea</taxon>
        <taxon>Methanobacteriati</taxon>
        <taxon>Methanobacteriota</taxon>
        <taxon>Thermococci</taxon>
        <taxon>Thermococcales</taxon>
        <taxon>Thermococcaceae</taxon>
        <taxon>Thermococcus</taxon>
    </lineage>
</organism>
<gene>
    <name evidence="2" type="ORF">OCC_11989</name>
</gene>
<dbReference type="KEGG" id="tlt:OCC_11989"/>
<keyword evidence="3" id="KW-1185">Reference proteome</keyword>
<keyword evidence="1" id="KW-1133">Transmembrane helix</keyword>
<dbReference type="AlphaFoldDB" id="H3ZL99"/>
<evidence type="ECO:0000313" key="2">
    <source>
        <dbReference type="EMBL" id="EHR78354.1"/>
    </source>
</evidence>
<feature type="transmembrane region" description="Helical" evidence="1">
    <location>
        <begin position="7"/>
        <end position="27"/>
    </location>
</feature>
<feature type="transmembrane region" description="Helical" evidence="1">
    <location>
        <begin position="33"/>
        <end position="50"/>
    </location>
</feature>
<name>H3ZL99_THELN</name>
<reference evidence="2 3" key="1">
    <citation type="journal article" date="2012" name="J. Bacteriol.">
        <title>Genome sequence of the model hyperthermophilic archaeon Thermococcus litoralis NS-C.</title>
        <authorList>
            <person name="Gardner A.F."/>
            <person name="Kumar S."/>
            <person name="Perler F.B."/>
        </authorList>
    </citation>
    <scope>NUCLEOTIDE SEQUENCE [LARGE SCALE GENOMIC DNA]</scope>
    <source>
        <strain evidence="3">ATCC 51850 / DSM 5473 / JCM 8560 / NS-C</strain>
    </source>
</reference>
<evidence type="ECO:0000313" key="3">
    <source>
        <dbReference type="Proteomes" id="UP000015502"/>
    </source>
</evidence>
<dbReference type="Proteomes" id="UP000015502">
    <property type="component" value="Chromosome"/>
</dbReference>
<evidence type="ECO:0000256" key="1">
    <source>
        <dbReference type="SAM" id="Phobius"/>
    </source>
</evidence>
<dbReference type="PaxDb" id="523849-OCC_11989"/>
<protein>
    <submittedName>
        <fullName evidence="2">Membrane protein</fullName>
    </submittedName>
</protein>
<proteinExistence type="predicted"/>
<dbReference type="EMBL" id="CP006670">
    <property type="protein sequence ID" value="EHR78354.1"/>
    <property type="molecule type" value="Genomic_DNA"/>
</dbReference>